<evidence type="ECO:0000256" key="10">
    <source>
        <dbReference type="HAMAP-Rule" id="MF_00823"/>
    </source>
</evidence>
<sequence>MFNHLEFEKPIIELENKVKELEKFSEEHDVDLSKEIDILKTKLETMKKQVYKDLTPWQKVKIARLPERPTSIDYIKKIIPNFIELHGDRLYGDDKAIIGGIGTIGSIPVTVIGHQKGKDLKENIKRNFGMPHPEGYRKALRLMKQAEKFNRPIITFIDTPGAYCGIGAEERGQGEAIATNLIEMSKLKVPIIIIVIGEGGSGGALALGVGDRVCMLEHSVYSVISPEGLASILWKDANLAQKAANIMKLTSKDLLEFRVIDKIIEEPLGGAHKDIDFVAERIKEYILSEIPKLMKLDKNELLDLRYDKIRKIGTWQ</sequence>
<evidence type="ECO:0000313" key="13">
    <source>
        <dbReference type="Proteomes" id="UP000029622"/>
    </source>
</evidence>
<dbReference type="GO" id="GO:2001295">
    <property type="term" value="P:malonyl-CoA biosynthetic process"/>
    <property type="evidence" value="ECO:0007669"/>
    <property type="project" value="UniProtKB-UniRule"/>
</dbReference>
<dbReference type="InterPro" id="IPR001095">
    <property type="entry name" value="Acetyl_CoA_COase_a_su"/>
</dbReference>
<evidence type="ECO:0000256" key="5">
    <source>
        <dbReference type="ARBA" id="ARBA00022832"/>
    </source>
</evidence>
<accession>A0A096BJ00</accession>
<feature type="domain" description="CoA carboxyltransferase C-terminal" evidence="11">
    <location>
        <begin position="35"/>
        <end position="292"/>
    </location>
</feature>
<dbReference type="GO" id="GO:0006633">
    <property type="term" value="P:fatty acid biosynthetic process"/>
    <property type="evidence" value="ECO:0007669"/>
    <property type="project" value="UniProtKB-KW"/>
</dbReference>
<keyword evidence="5 10" id="KW-0276">Fatty acid metabolism</keyword>
<dbReference type="InterPro" id="IPR029045">
    <property type="entry name" value="ClpP/crotonase-like_dom_sf"/>
</dbReference>
<keyword evidence="12" id="KW-0436">Ligase</keyword>
<dbReference type="RefSeq" id="WP_035162881.1">
    <property type="nucleotide sequence ID" value="NZ_AZTB01000016.1"/>
</dbReference>
<dbReference type="EC" id="2.1.3.15" evidence="10"/>
<evidence type="ECO:0000256" key="7">
    <source>
        <dbReference type="ARBA" id="ARBA00023098"/>
    </source>
</evidence>
<keyword evidence="2 10" id="KW-0444">Lipid biosynthesis</keyword>
<dbReference type="Pfam" id="PF03255">
    <property type="entry name" value="ACCA"/>
    <property type="match status" value="1"/>
</dbReference>
<dbReference type="STRING" id="1156417.Y919_04660"/>
<dbReference type="PANTHER" id="PTHR42853:SF3">
    <property type="entry name" value="ACETYL-COENZYME A CARBOXYLASE CARBOXYL TRANSFERASE SUBUNIT ALPHA, CHLOROPLASTIC"/>
    <property type="match status" value="1"/>
</dbReference>
<dbReference type="AlphaFoldDB" id="A0A096BJ00"/>
<dbReference type="PROSITE" id="PS50989">
    <property type="entry name" value="COA_CT_CTER"/>
    <property type="match status" value="1"/>
</dbReference>
<evidence type="ECO:0000259" key="11">
    <source>
        <dbReference type="PROSITE" id="PS50989"/>
    </source>
</evidence>
<dbReference type="NCBIfam" id="NF004344">
    <property type="entry name" value="PRK05724.1"/>
    <property type="match status" value="1"/>
</dbReference>
<evidence type="ECO:0000256" key="2">
    <source>
        <dbReference type="ARBA" id="ARBA00022516"/>
    </source>
</evidence>
<name>A0A096BJ00_9FIRM</name>
<keyword evidence="8 10" id="KW-0275">Fatty acid biosynthesis</keyword>
<dbReference type="GO" id="GO:0003989">
    <property type="term" value="F:acetyl-CoA carboxylase activity"/>
    <property type="evidence" value="ECO:0007669"/>
    <property type="project" value="InterPro"/>
</dbReference>
<dbReference type="PRINTS" id="PR01069">
    <property type="entry name" value="ACCCTRFRASEA"/>
</dbReference>
<comment type="catalytic activity">
    <reaction evidence="9 10">
        <text>N(6)-carboxybiotinyl-L-lysyl-[protein] + acetyl-CoA = N(6)-biotinyl-L-lysyl-[protein] + malonyl-CoA</text>
        <dbReference type="Rhea" id="RHEA:54728"/>
        <dbReference type="Rhea" id="RHEA-COMP:10505"/>
        <dbReference type="Rhea" id="RHEA-COMP:10506"/>
        <dbReference type="ChEBI" id="CHEBI:57288"/>
        <dbReference type="ChEBI" id="CHEBI:57384"/>
        <dbReference type="ChEBI" id="CHEBI:83144"/>
        <dbReference type="ChEBI" id="CHEBI:83145"/>
        <dbReference type="EC" id="2.1.3.15"/>
    </reaction>
</comment>
<evidence type="ECO:0000313" key="12">
    <source>
        <dbReference type="EMBL" id="KGG80733.1"/>
    </source>
</evidence>
<dbReference type="SUPFAM" id="SSF52096">
    <property type="entry name" value="ClpP/crotonase"/>
    <property type="match status" value="1"/>
</dbReference>
<comment type="pathway">
    <text evidence="1 10">Lipid metabolism; malonyl-CoA biosynthesis; malonyl-CoA from acetyl-CoA: step 1/1.</text>
</comment>
<evidence type="ECO:0000256" key="4">
    <source>
        <dbReference type="ARBA" id="ARBA00022741"/>
    </source>
</evidence>
<comment type="similarity">
    <text evidence="10">Belongs to the AccA family.</text>
</comment>
<comment type="function">
    <text evidence="10">Component of the acetyl coenzyme A carboxylase (ACC) complex. First, biotin carboxylase catalyzes the carboxylation of biotin on its carrier protein (BCCP) and then the CO(2) group is transferred by the carboxyltransferase to acetyl-CoA to form malonyl-CoA.</text>
</comment>
<dbReference type="GO" id="GO:0016743">
    <property type="term" value="F:carboxyl- or carbamoyltransferase activity"/>
    <property type="evidence" value="ECO:0007669"/>
    <property type="project" value="UniProtKB-UniRule"/>
</dbReference>
<keyword evidence="3 10" id="KW-0808">Transferase</keyword>
<dbReference type="GO" id="GO:0009317">
    <property type="term" value="C:acetyl-CoA carboxylase complex"/>
    <property type="evidence" value="ECO:0007669"/>
    <property type="project" value="InterPro"/>
</dbReference>
<evidence type="ECO:0000256" key="1">
    <source>
        <dbReference type="ARBA" id="ARBA00004956"/>
    </source>
</evidence>
<dbReference type="GO" id="GO:0005524">
    <property type="term" value="F:ATP binding"/>
    <property type="evidence" value="ECO:0007669"/>
    <property type="project" value="UniProtKB-KW"/>
</dbReference>
<keyword evidence="10" id="KW-0963">Cytoplasm</keyword>
<proteinExistence type="inferred from homology"/>
<keyword evidence="4 10" id="KW-0547">Nucleotide-binding</keyword>
<dbReference type="UniPathway" id="UPA00655">
    <property type="reaction ID" value="UER00711"/>
</dbReference>
<gene>
    <name evidence="10" type="primary">accA</name>
    <name evidence="12" type="ORF">Y919_04660</name>
</gene>
<evidence type="ECO:0000256" key="6">
    <source>
        <dbReference type="ARBA" id="ARBA00022840"/>
    </source>
</evidence>
<dbReference type="Gene3D" id="3.90.226.10">
    <property type="entry name" value="2-enoyl-CoA Hydratase, Chain A, domain 1"/>
    <property type="match status" value="1"/>
</dbReference>
<reference evidence="12 13" key="1">
    <citation type="submission" date="2013-12" db="EMBL/GenBank/DDBJ databases">
        <title>Draft genome sequence of Caloranaerobacter sp. H53214.</title>
        <authorList>
            <person name="Jiang L.J."/>
            <person name="Shao Z.Z."/>
            <person name="Long M.N."/>
        </authorList>
    </citation>
    <scope>NUCLEOTIDE SEQUENCE [LARGE SCALE GENOMIC DNA]</scope>
    <source>
        <strain evidence="12 13">H53214</strain>
    </source>
</reference>
<organism evidence="12 13">
    <name type="scientific">Caloranaerobacter azorensis H53214</name>
    <dbReference type="NCBI Taxonomy" id="1156417"/>
    <lineage>
        <taxon>Bacteria</taxon>
        <taxon>Bacillati</taxon>
        <taxon>Bacillota</taxon>
        <taxon>Tissierellia</taxon>
        <taxon>Tissierellales</taxon>
        <taxon>Thermohalobacteraceae</taxon>
        <taxon>Caloranaerobacter</taxon>
    </lineage>
</organism>
<keyword evidence="6 10" id="KW-0067">ATP-binding</keyword>
<keyword evidence="7 10" id="KW-0443">Lipid metabolism</keyword>
<evidence type="ECO:0000256" key="8">
    <source>
        <dbReference type="ARBA" id="ARBA00023160"/>
    </source>
</evidence>
<comment type="subcellular location">
    <subcellularLocation>
        <location evidence="10">Cytoplasm</location>
    </subcellularLocation>
</comment>
<protein>
    <recommendedName>
        <fullName evidence="10">Acetyl-coenzyme A carboxylase carboxyl transferase subunit alpha</fullName>
        <shortName evidence="10">ACCase subunit alpha</shortName>
        <shortName evidence="10">Acetyl-CoA carboxylase carboxyltransferase subunit alpha</shortName>
        <ecNumber evidence="10">2.1.3.15</ecNumber>
    </recommendedName>
</protein>
<dbReference type="HAMAP" id="MF_00823">
    <property type="entry name" value="AcetylCoA_CT_alpha"/>
    <property type="match status" value="1"/>
</dbReference>
<comment type="subunit">
    <text evidence="10">Acetyl-CoA carboxylase is a heterohexamer composed of biotin carboxyl carrier protein (AccB), biotin carboxylase (AccC) and two subunits each of ACCase subunit alpha (AccA) and ACCase subunit beta (AccD).</text>
</comment>
<comment type="caution">
    <text evidence="12">The sequence shown here is derived from an EMBL/GenBank/DDBJ whole genome shotgun (WGS) entry which is preliminary data.</text>
</comment>
<evidence type="ECO:0000256" key="9">
    <source>
        <dbReference type="ARBA" id="ARBA00049152"/>
    </source>
</evidence>
<dbReference type="InterPro" id="IPR011763">
    <property type="entry name" value="COA_CT_C"/>
</dbReference>
<dbReference type="PANTHER" id="PTHR42853">
    <property type="entry name" value="ACETYL-COENZYME A CARBOXYLASE CARBOXYL TRANSFERASE SUBUNIT ALPHA"/>
    <property type="match status" value="1"/>
</dbReference>
<evidence type="ECO:0000256" key="3">
    <source>
        <dbReference type="ARBA" id="ARBA00022679"/>
    </source>
</evidence>
<dbReference type="NCBIfam" id="NF041504">
    <property type="entry name" value="AccA_sub"/>
    <property type="match status" value="1"/>
</dbReference>
<dbReference type="EMBL" id="AZTB01000016">
    <property type="protein sequence ID" value="KGG80733.1"/>
    <property type="molecule type" value="Genomic_DNA"/>
</dbReference>
<dbReference type="Proteomes" id="UP000029622">
    <property type="component" value="Unassembled WGS sequence"/>
</dbReference>
<dbReference type="NCBIfam" id="TIGR00513">
    <property type="entry name" value="accA"/>
    <property type="match status" value="1"/>
</dbReference>